<dbReference type="EMBL" id="JADCKB010000004">
    <property type="protein sequence ID" value="MBE5039403.1"/>
    <property type="molecule type" value="Genomic_DNA"/>
</dbReference>
<organism evidence="2 3">
    <name type="scientific">Ructibacterium gallinarum</name>
    <dbReference type="NCBI Taxonomy" id="2779355"/>
    <lineage>
        <taxon>Bacteria</taxon>
        <taxon>Bacillati</taxon>
        <taxon>Bacillota</taxon>
        <taxon>Clostridia</taxon>
        <taxon>Eubacteriales</taxon>
        <taxon>Oscillospiraceae</taxon>
        <taxon>Ructibacterium</taxon>
    </lineage>
</organism>
<protein>
    <submittedName>
        <fullName evidence="2">DUF2508 family protein</fullName>
    </submittedName>
</protein>
<keyword evidence="3" id="KW-1185">Reference proteome</keyword>
<evidence type="ECO:0000313" key="3">
    <source>
        <dbReference type="Proteomes" id="UP000806542"/>
    </source>
</evidence>
<reference evidence="2" key="1">
    <citation type="submission" date="2020-10" db="EMBL/GenBank/DDBJ databases">
        <title>ChiBAC.</title>
        <authorList>
            <person name="Zenner C."/>
            <person name="Hitch T.C.A."/>
            <person name="Clavel T."/>
        </authorList>
    </citation>
    <scope>NUCLEOTIDE SEQUENCE</scope>
    <source>
        <strain evidence="2">DSM 107454</strain>
    </source>
</reference>
<evidence type="ECO:0000313" key="2">
    <source>
        <dbReference type="EMBL" id="MBE5039403.1"/>
    </source>
</evidence>
<dbReference type="AlphaFoldDB" id="A0A9D5RAT7"/>
<dbReference type="Proteomes" id="UP000806542">
    <property type="component" value="Unassembled WGS sequence"/>
</dbReference>
<evidence type="ECO:0000256" key="1">
    <source>
        <dbReference type="SAM" id="MobiDB-lite"/>
    </source>
</evidence>
<sequence>MQTPSFSSIVPQPSSKKHIPRAEAKATRQLQEEYSSILNKLNRTASDLEAAQSNFNHVSEAKAVDVCIYQIQTAQSQYENLVMQLKTLSRKIKTPEDTSIEDTNSDI</sequence>
<name>A0A9D5RAT7_9FIRM</name>
<comment type="caution">
    <text evidence="2">The sequence shown here is derived from an EMBL/GenBank/DDBJ whole genome shotgun (WGS) entry which is preliminary data.</text>
</comment>
<feature type="region of interest" description="Disordered" evidence="1">
    <location>
        <begin position="1"/>
        <end position="26"/>
    </location>
</feature>
<proteinExistence type="predicted"/>
<accession>A0A9D5RAT7</accession>
<gene>
    <name evidence="2" type="ORF">INF28_02855</name>
</gene>
<dbReference type="RefSeq" id="WP_226391966.1">
    <property type="nucleotide sequence ID" value="NZ_JADCKB010000004.1"/>
</dbReference>
<feature type="compositionally biased region" description="Polar residues" evidence="1">
    <location>
        <begin position="1"/>
        <end position="14"/>
    </location>
</feature>